<organism evidence="1 2">
    <name type="scientific">Stegodyphus mimosarum</name>
    <name type="common">African social velvet spider</name>
    <dbReference type="NCBI Taxonomy" id="407821"/>
    <lineage>
        <taxon>Eukaryota</taxon>
        <taxon>Metazoa</taxon>
        <taxon>Ecdysozoa</taxon>
        <taxon>Arthropoda</taxon>
        <taxon>Chelicerata</taxon>
        <taxon>Arachnida</taxon>
        <taxon>Araneae</taxon>
        <taxon>Araneomorphae</taxon>
        <taxon>Entelegynae</taxon>
        <taxon>Eresoidea</taxon>
        <taxon>Eresidae</taxon>
        <taxon>Stegodyphus</taxon>
    </lineage>
</organism>
<gene>
    <name evidence="1" type="ORF">X975_10356</name>
</gene>
<sequence>MTMLLYGVVSNHRNTVQSLDIQRTCGSCLEIKLLEKNSNRKSMPTWIA</sequence>
<feature type="non-terminal residue" evidence="1">
    <location>
        <position position="48"/>
    </location>
</feature>
<protein>
    <submittedName>
        <fullName evidence="1">Uncharacterized protein</fullName>
    </submittedName>
</protein>
<proteinExistence type="predicted"/>
<evidence type="ECO:0000313" key="1">
    <source>
        <dbReference type="EMBL" id="KFM73869.1"/>
    </source>
</evidence>
<accession>A0A087U930</accession>
<dbReference type="AlphaFoldDB" id="A0A087U930"/>
<reference evidence="1 2" key="1">
    <citation type="submission" date="2013-11" db="EMBL/GenBank/DDBJ databases">
        <title>Genome sequencing of Stegodyphus mimosarum.</title>
        <authorList>
            <person name="Bechsgaard J."/>
        </authorList>
    </citation>
    <scope>NUCLEOTIDE SEQUENCE [LARGE SCALE GENOMIC DNA]</scope>
</reference>
<keyword evidence="2" id="KW-1185">Reference proteome</keyword>
<dbReference type="EMBL" id="KK118799">
    <property type="protein sequence ID" value="KFM73869.1"/>
    <property type="molecule type" value="Genomic_DNA"/>
</dbReference>
<name>A0A087U930_STEMI</name>
<dbReference type="Proteomes" id="UP000054359">
    <property type="component" value="Unassembled WGS sequence"/>
</dbReference>
<evidence type="ECO:0000313" key="2">
    <source>
        <dbReference type="Proteomes" id="UP000054359"/>
    </source>
</evidence>